<gene>
    <name evidence="6" type="ORF">IAB08_05980</name>
</gene>
<comment type="function">
    <text evidence="2">Pyridoxal 5'-phosphate (PLP)-binding protein, which is involved in PLP homeostasis.</text>
</comment>
<dbReference type="HAMAP" id="MF_02087">
    <property type="entry name" value="PLP_homeostasis"/>
    <property type="match status" value="1"/>
</dbReference>
<feature type="domain" description="Alanine racemase N-terminal" evidence="5">
    <location>
        <begin position="2"/>
        <end position="219"/>
    </location>
</feature>
<dbReference type="Pfam" id="PF01168">
    <property type="entry name" value="Ala_racemase_N"/>
    <property type="match status" value="1"/>
</dbReference>
<sequence length="229" mass="26350">MLKESYERILQALKPGVRLVAVSKYKPVSDIRSVYDWGQRIFGENKAQEMKAKHPELPSDIEWHFIGHLQSNKIKYIAPFVTLIHSIDSFALLQEVDKMAAKSQRVIPCLLQFHIAQEETKFGFLREEAERMLDSEAFADLKNVRIDGVMGMATFTEDRAQVRSEFVGLHKEFDYLKSRYFSGAEHFKEISMGMSEDYQIAMEEGSTLVRIGSSIFGPRDYSLKLEDLV</sequence>
<dbReference type="FunFam" id="3.20.20.10:FF:000018">
    <property type="entry name" value="Pyridoxal phosphate homeostasis protein"/>
    <property type="match status" value="1"/>
</dbReference>
<dbReference type="PANTHER" id="PTHR10146:SF14">
    <property type="entry name" value="PYRIDOXAL PHOSPHATE HOMEOSTASIS PROTEIN"/>
    <property type="match status" value="1"/>
</dbReference>
<dbReference type="Gene3D" id="3.20.20.10">
    <property type="entry name" value="Alanine racemase"/>
    <property type="match status" value="1"/>
</dbReference>
<reference evidence="6" key="1">
    <citation type="submission" date="2020-10" db="EMBL/GenBank/DDBJ databases">
        <authorList>
            <person name="Gilroy R."/>
        </authorList>
    </citation>
    <scope>NUCLEOTIDE SEQUENCE</scope>
    <source>
        <strain evidence="6">2889</strain>
    </source>
</reference>
<proteinExistence type="inferred from homology"/>
<reference evidence="6" key="2">
    <citation type="journal article" date="2021" name="PeerJ">
        <title>Extensive microbial diversity within the chicken gut microbiome revealed by metagenomics and culture.</title>
        <authorList>
            <person name="Gilroy R."/>
            <person name="Ravi A."/>
            <person name="Getino M."/>
            <person name="Pursley I."/>
            <person name="Horton D.L."/>
            <person name="Alikhan N.F."/>
            <person name="Baker D."/>
            <person name="Gharbi K."/>
            <person name="Hall N."/>
            <person name="Watson M."/>
            <person name="Adriaenssens E.M."/>
            <person name="Foster-Nyarko E."/>
            <person name="Jarju S."/>
            <person name="Secka A."/>
            <person name="Antonio M."/>
            <person name="Oren A."/>
            <person name="Chaudhuri R.R."/>
            <person name="La Ragione R."/>
            <person name="Hildebrand F."/>
            <person name="Pallen M.J."/>
        </authorList>
    </citation>
    <scope>NUCLEOTIDE SEQUENCE</scope>
    <source>
        <strain evidence="6">2889</strain>
    </source>
</reference>
<feature type="modified residue" description="N6-(pyridoxal phosphate)lysine" evidence="2 3">
    <location>
        <position position="24"/>
    </location>
</feature>
<evidence type="ECO:0000256" key="1">
    <source>
        <dbReference type="ARBA" id="ARBA00022898"/>
    </source>
</evidence>
<name>A0A9D9DX04_9BACT</name>
<dbReference type="Proteomes" id="UP000823612">
    <property type="component" value="Unassembled WGS sequence"/>
</dbReference>
<dbReference type="InterPro" id="IPR011078">
    <property type="entry name" value="PyrdxlP_homeostasis"/>
</dbReference>
<dbReference type="GO" id="GO:0030170">
    <property type="term" value="F:pyridoxal phosphate binding"/>
    <property type="evidence" value="ECO:0007669"/>
    <property type="project" value="UniProtKB-UniRule"/>
</dbReference>
<comment type="caution">
    <text evidence="6">The sequence shown here is derived from an EMBL/GenBank/DDBJ whole genome shotgun (WGS) entry which is preliminary data.</text>
</comment>
<dbReference type="PANTHER" id="PTHR10146">
    <property type="entry name" value="PROLINE SYNTHETASE CO-TRANSCRIBED BACTERIAL HOMOLOG PROTEIN"/>
    <property type="match status" value="1"/>
</dbReference>
<keyword evidence="1 2" id="KW-0663">Pyridoxal phosphate</keyword>
<dbReference type="SUPFAM" id="SSF51419">
    <property type="entry name" value="PLP-binding barrel"/>
    <property type="match status" value="1"/>
</dbReference>
<dbReference type="InterPro" id="IPR001608">
    <property type="entry name" value="Ala_racemase_N"/>
</dbReference>
<dbReference type="NCBIfam" id="TIGR00044">
    <property type="entry name" value="YggS family pyridoxal phosphate-dependent enzyme"/>
    <property type="match status" value="1"/>
</dbReference>
<evidence type="ECO:0000256" key="3">
    <source>
        <dbReference type="PIRSR" id="PIRSR004848-1"/>
    </source>
</evidence>
<comment type="cofactor">
    <cofactor evidence="3">
        <name>pyridoxal 5'-phosphate</name>
        <dbReference type="ChEBI" id="CHEBI:597326"/>
    </cofactor>
</comment>
<organism evidence="6 7">
    <name type="scientific">Candidatus Pullibacteroides excrementavium</name>
    <dbReference type="NCBI Taxonomy" id="2840905"/>
    <lineage>
        <taxon>Bacteria</taxon>
        <taxon>Pseudomonadati</taxon>
        <taxon>Bacteroidota</taxon>
        <taxon>Bacteroidia</taxon>
        <taxon>Bacteroidales</taxon>
        <taxon>Candidatus Pullibacteroides</taxon>
    </lineage>
</organism>
<evidence type="ECO:0000313" key="7">
    <source>
        <dbReference type="Proteomes" id="UP000823612"/>
    </source>
</evidence>
<evidence type="ECO:0000256" key="4">
    <source>
        <dbReference type="RuleBase" id="RU004514"/>
    </source>
</evidence>
<dbReference type="CDD" id="cd00635">
    <property type="entry name" value="PLPDE_III_YBL036c_like"/>
    <property type="match status" value="1"/>
</dbReference>
<dbReference type="EMBL" id="JADIMZ010000090">
    <property type="protein sequence ID" value="MBO8432824.1"/>
    <property type="molecule type" value="Genomic_DNA"/>
</dbReference>
<evidence type="ECO:0000256" key="2">
    <source>
        <dbReference type="HAMAP-Rule" id="MF_02087"/>
    </source>
</evidence>
<protein>
    <recommendedName>
        <fullName evidence="2">Pyridoxal phosphate homeostasis protein</fullName>
        <shortName evidence="2">PLP homeostasis protein</shortName>
    </recommendedName>
</protein>
<accession>A0A9D9DX04</accession>
<evidence type="ECO:0000259" key="5">
    <source>
        <dbReference type="Pfam" id="PF01168"/>
    </source>
</evidence>
<dbReference type="PIRSF" id="PIRSF004848">
    <property type="entry name" value="YBL036c_PLPDEIII"/>
    <property type="match status" value="1"/>
</dbReference>
<dbReference type="AlphaFoldDB" id="A0A9D9DX04"/>
<evidence type="ECO:0000313" key="6">
    <source>
        <dbReference type="EMBL" id="MBO8432824.1"/>
    </source>
</evidence>
<dbReference type="InterPro" id="IPR029066">
    <property type="entry name" value="PLP-binding_barrel"/>
</dbReference>
<comment type="similarity">
    <text evidence="2 4">Belongs to the pyridoxal phosphate-binding protein YggS/PROSC family.</text>
</comment>
<dbReference type="PROSITE" id="PS01211">
    <property type="entry name" value="UPF0001"/>
    <property type="match status" value="1"/>
</dbReference>